<dbReference type="eggNOG" id="ENOG502R69N">
    <property type="taxonomic scope" value="Eukaryota"/>
</dbReference>
<evidence type="ECO:0000313" key="2">
    <source>
        <dbReference type="EMBL" id="EOA27589.1"/>
    </source>
</evidence>
<feature type="domain" description="F-box associated beta-propeller type 3" evidence="1">
    <location>
        <begin position="3"/>
        <end position="292"/>
    </location>
</feature>
<name>R0HDH8_9BRAS</name>
<dbReference type="Proteomes" id="UP000029121">
    <property type="component" value="Unassembled WGS sequence"/>
</dbReference>
<reference evidence="3" key="1">
    <citation type="journal article" date="2013" name="Nat. Genet.">
        <title>The Capsella rubella genome and the genomic consequences of rapid mating system evolution.</title>
        <authorList>
            <person name="Slotte T."/>
            <person name="Hazzouri K.M."/>
            <person name="Agren J.A."/>
            <person name="Koenig D."/>
            <person name="Maumus F."/>
            <person name="Guo Y.L."/>
            <person name="Steige K."/>
            <person name="Platts A.E."/>
            <person name="Escobar J.S."/>
            <person name="Newman L.K."/>
            <person name="Wang W."/>
            <person name="Mandakova T."/>
            <person name="Vello E."/>
            <person name="Smith L.M."/>
            <person name="Henz S.R."/>
            <person name="Steffen J."/>
            <person name="Takuno S."/>
            <person name="Brandvain Y."/>
            <person name="Coop G."/>
            <person name="Andolfatto P."/>
            <person name="Hu T.T."/>
            <person name="Blanchette M."/>
            <person name="Clark R.M."/>
            <person name="Quesneville H."/>
            <person name="Nordborg M."/>
            <person name="Gaut B.S."/>
            <person name="Lysak M.A."/>
            <person name="Jenkins J."/>
            <person name="Grimwood J."/>
            <person name="Chapman J."/>
            <person name="Prochnik S."/>
            <person name="Shu S."/>
            <person name="Rokhsar D."/>
            <person name="Schmutz J."/>
            <person name="Weigel D."/>
            <person name="Wright S.I."/>
        </authorList>
    </citation>
    <scope>NUCLEOTIDE SEQUENCE [LARGE SCALE GENOMIC DNA]</scope>
    <source>
        <strain evidence="3">cv. Monte Gargano</strain>
    </source>
</reference>
<dbReference type="NCBIfam" id="TIGR01640">
    <property type="entry name" value="F_box_assoc_1"/>
    <property type="match status" value="1"/>
</dbReference>
<dbReference type="PANTHER" id="PTHR31111:SF125">
    <property type="entry name" value="F-BOX PROTEIN CPR30-LIKE"/>
    <property type="match status" value="1"/>
</dbReference>
<evidence type="ECO:0000313" key="3">
    <source>
        <dbReference type="Proteomes" id="UP000029121"/>
    </source>
</evidence>
<dbReference type="KEGG" id="crb:17890144"/>
<organism evidence="2 3">
    <name type="scientific">Capsella rubella</name>
    <dbReference type="NCBI Taxonomy" id="81985"/>
    <lineage>
        <taxon>Eukaryota</taxon>
        <taxon>Viridiplantae</taxon>
        <taxon>Streptophyta</taxon>
        <taxon>Embryophyta</taxon>
        <taxon>Tracheophyta</taxon>
        <taxon>Spermatophyta</taxon>
        <taxon>Magnoliopsida</taxon>
        <taxon>eudicotyledons</taxon>
        <taxon>Gunneridae</taxon>
        <taxon>Pentapetalae</taxon>
        <taxon>rosids</taxon>
        <taxon>malvids</taxon>
        <taxon>Brassicales</taxon>
        <taxon>Brassicaceae</taxon>
        <taxon>Camelineae</taxon>
        <taxon>Capsella</taxon>
    </lineage>
</organism>
<proteinExistence type="predicted"/>
<dbReference type="Pfam" id="PF08268">
    <property type="entry name" value="FBA_3"/>
    <property type="match status" value="1"/>
</dbReference>
<dbReference type="PANTHER" id="PTHR31111">
    <property type="entry name" value="BNAA05G37150D PROTEIN-RELATED"/>
    <property type="match status" value="1"/>
</dbReference>
<dbReference type="OrthoDB" id="1106730at2759"/>
<evidence type="ECO:0000259" key="1">
    <source>
        <dbReference type="Pfam" id="PF08268"/>
    </source>
</evidence>
<gene>
    <name evidence="2" type="ORF">CARUB_v10023728mg</name>
</gene>
<protein>
    <recommendedName>
        <fullName evidence="1">F-box associated beta-propeller type 3 domain-containing protein</fullName>
    </recommendedName>
</protein>
<keyword evidence="3" id="KW-1185">Reference proteome</keyword>
<sequence length="300" mass="34426">MPQPQHLAEDAPPVATNQLMHLPLSSIPDSKVYINSIRGFVCFIYQRLVNGSIKHVQMICKPSTQESSNLPRMNTSRMNTTRIRMHSYYGYDEVNDQLKVLSMTWRSGRNFDDHQVLNFGPGNAWRTIPCSVPHFARKKGICISSILYYPAIDKSTGEHMIVSFDVRSEVFSALPAIMETMIEALELGTFVDYNGILGILQSDITLHVDNTSKSFTLWYLDHETQAWAHHIYEFPASFEDTIGEASLFISGMTRTNEVVFSSYYPSHPFHLFYYNIVTNTFRRVEIQGMEAYEYLSTFLN</sequence>
<dbReference type="InterPro" id="IPR017451">
    <property type="entry name" value="F-box-assoc_interact_dom"/>
</dbReference>
<dbReference type="AlphaFoldDB" id="R0HDH8"/>
<accession>R0HDH8</accession>
<dbReference type="EMBL" id="KB870808">
    <property type="protein sequence ID" value="EOA27589.1"/>
    <property type="molecule type" value="Genomic_DNA"/>
</dbReference>
<dbReference type="InterPro" id="IPR013187">
    <property type="entry name" value="F-box-assoc_dom_typ3"/>
</dbReference>